<evidence type="ECO:0000256" key="1">
    <source>
        <dbReference type="SAM" id="MobiDB-lite"/>
    </source>
</evidence>
<name>A0A811V8D9_CERCA</name>
<comment type="caution">
    <text evidence="2">The sequence shown here is derived from an EMBL/GenBank/DDBJ whole genome shotgun (WGS) entry which is preliminary data.</text>
</comment>
<sequence length="123" mass="14381">MNSIHNQQEQQQHPAKHQQCKREHTSFTTNNNNRITLLLYIKASMSTWHCPLQAFNQPFSNPHKRRKAKERKSERAKEEEQALKGQLVRSHQWRVFVQCRPPLFLCVQLEKPVAVRVGDGGEG</sequence>
<reference evidence="2" key="1">
    <citation type="submission" date="2020-11" db="EMBL/GenBank/DDBJ databases">
        <authorList>
            <person name="Whitehead M."/>
        </authorList>
    </citation>
    <scope>NUCLEOTIDE SEQUENCE</scope>
    <source>
        <strain evidence="2">EGII</strain>
    </source>
</reference>
<evidence type="ECO:0000313" key="3">
    <source>
        <dbReference type="Proteomes" id="UP000606786"/>
    </source>
</evidence>
<organism evidence="2 3">
    <name type="scientific">Ceratitis capitata</name>
    <name type="common">Mediterranean fruit fly</name>
    <name type="synonym">Tephritis capitata</name>
    <dbReference type="NCBI Taxonomy" id="7213"/>
    <lineage>
        <taxon>Eukaryota</taxon>
        <taxon>Metazoa</taxon>
        <taxon>Ecdysozoa</taxon>
        <taxon>Arthropoda</taxon>
        <taxon>Hexapoda</taxon>
        <taxon>Insecta</taxon>
        <taxon>Pterygota</taxon>
        <taxon>Neoptera</taxon>
        <taxon>Endopterygota</taxon>
        <taxon>Diptera</taxon>
        <taxon>Brachycera</taxon>
        <taxon>Muscomorpha</taxon>
        <taxon>Tephritoidea</taxon>
        <taxon>Tephritidae</taxon>
        <taxon>Ceratitis</taxon>
        <taxon>Ceratitis</taxon>
    </lineage>
</organism>
<proteinExistence type="predicted"/>
<gene>
    <name evidence="2" type="ORF">CCAP1982_LOCUS14401</name>
</gene>
<dbReference type="Proteomes" id="UP000606786">
    <property type="component" value="Unassembled WGS sequence"/>
</dbReference>
<dbReference type="EMBL" id="CAJHJT010000034">
    <property type="protein sequence ID" value="CAD7006066.1"/>
    <property type="molecule type" value="Genomic_DNA"/>
</dbReference>
<dbReference type="AlphaFoldDB" id="A0A811V8D9"/>
<feature type="region of interest" description="Disordered" evidence="1">
    <location>
        <begin position="1"/>
        <end position="27"/>
    </location>
</feature>
<keyword evidence="3" id="KW-1185">Reference proteome</keyword>
<feature type="compositionally biased region" description="Basic and acidic residues" evidence="1">
    <location>
        <begin position="71"/>
        <end position="82"/>
    </location>
</feature>
<accession>A0A811V8D9</accession>
<protein>
    <submittedName>
        <fullName evidence="2">(Mediterranean fruit fly) hypothetical protein</fullName>
    </submittedName>
</protein>
<feature type="region of interest" description="Disordered" evidence="1">
    <location>
        <begin position="54"/>
        <end position="82"/>
    </location>
</feature>
<feature type="compositionally biased region" description="Low complexity" evidence="1">
    <location>
        <begin position="1"/>
        <end position="13"/>
    </location>
</feature>
<evidence type="ECO:0000313" key="2">
    <source>
        <dbReference type="EMBL" id="CAD7006066.1"/>
    </source>
</evidence>